<keyword evidence="9" id="KW-1185">Reference proteome</keyword>
<organism evidence="8 9">
    <name type="scientific">Aedes albopictus</name>
    <name type="common">Asian tiger mosquito</name>
    <name type="synonym">Stegomyia albopicta</name>
    <dbReference type="NCBI Taxonomy" id="7160"/>
    <lineage>
        <taxon>Eukaryota</taxon>
        <taxon>Metazoa</taxon>
        <taxon>Ecdysozoa</taxon>
        <taxon>Arthropoda</taxon>
        <taxon>Hexapoda</taxon>
        <taxon>Insecta</taxon>
        <taxon>Pterygota</taxon>
        <taxon>Neoptera</taxon>
        <taxon>Endopterygota</taxon>
        <taxon>Diptera</taxon>
        <taxon>Nematocera</taxon>
        <taxon>Culicoidea</taxon>
        <taxon>Culicidae</taxon>
        <taxon>Culicinae</taxon>
        <taxon>Aedini</taxon>
        <taxon>Aedes</taxon>
        <taxon>Stegomyia</taxon>
    </lineage>
</organism>
<accession>A0ABM1Z6H6</accession>
<feature type="domain" description="Chitin-binding type-2" evidence="7">
    <location>
        <begin position="212"/>
        <end position="265"/>
    </location>
</feature>
<sequence>MDLRRATACGLLVILAATSLSQTEEFVCPTDDDITAYPNPESCKKYYRCTFGVLEDLTCPYTLYFDAISLGCTFSESVRCIEGTEVEKWDRPICANDGQDVKLVPHQSICARYYLCLGSNAVAKRCEDGLLFDEVSRRCTYKEQARCHVDPWCPEYDQLQDIRFFNDPEDCARYAVCYNRQLHYQYCAEGLFFNVEKQECVHHGLSDCKVRGVECDRNALVPHPSRCESYYDCSGLYPSLRKCADGLYFDAEVQNCVLDNGQCTPQVSSSTTIDTTPVDTTTATSSIVSSTTVATTTADNDDGGAVFRHYGSSY</sequence>
<reference evidence="8" key="2">
    <citation type="submission" date="2025-05" db="UniProtKB">
        <authorList>
            <consortium name="EnsemblMetazoa"/>
        </authorList>
    </citation>
    <scope>IDENTIFICATION</scope>
    <source>
        <strain evidence="8">Foshan</strain>
    </source>
</reference>
<dbReference type="EnsemblMetazoa" id="AALFPA23_015526.R22589">
    <property type="protein sequence ID" value="AALFPA23_015526.P22589"/>
    <property type="gene ID" value="AALFPA23_015526"/>
</dbReference>
<evidence type="ECO:0000256" key="1">
    <source>
        <dbReference type="ARBA" id="ARBA00022669"/>
    </source>
</evidence>
<evidence type="ECO:0000256" key="2">
    <source>
        <dbReference type="ARBA" id="ARBA00022729"/>
    </source>
</evidence>
<keyword evidence="1" id="KW-0147">Chitin-binding</keyword>
<protein>
    <recommendedName>
        <fullName evidence="7">Chitin-binding type-2 domain-containing protein</fullName>
    </recommendedName>
</protein>
<feature type="signal peptide" evidence="6">
    <location>
        <begin position="1"/>
        <end position="23"/>
    </location>
</feature>
<dbReference type="GeneID" id="109410588"/>
<dbReference type="PANTHER" id="PTHR23301">
    <property type="entry name" value="CHITIN BINDING PERITROPHIN-A"/>
    <property type="match status" value="1"/>
</dbReference>
<dbReference type="Proteomes" id="UP000069940">
    <property type="component" value="Unassembled WGS sequence"/>
</dbReference>
<reference evidence="9" key="1">
    <citation type="journal article" date="2015" name="Proc. Natl. Acad. Sci. U.S.A.">
        <title>Genome sequence of the Asian Tiger mosquito, Aedes albopictus, reveals insights into its biology, genetics, and evolution.</title>
        <authorList>
            <person name="Chen X.G."/>
            <person name="Jiang X."/>
            <person name="Gu J."/>
            <person name="Xu M."/>
            <person name="Wu Y."/>
            <person name="Deng Y."/>
            <person name="Zhang C."/>
            <person name="Bonizzoni M."/>
            <person name="Dermauw W."/>
            <person name="Vontas J."/>
            <person name="Armbruster P."/>
            <person name="Huang X."/>
            <person name="Yang Y."/>
            <person name="Zhang H."/>
            <person name="He W."/>
            <person name="Peng H."/>
            <person name="Liu Y."/>
            <person name="Wu K."/>
            <person name="Chen J."/>
            <person name="Lirakis M."/>
            <person name="Topalis P."/>
            <person name="Van Leeuwen T."/>
            <person name="Hall A.B."/>
            <person name="Jiang X."/>
            <person name="Thorpe C."/>
            <person name="Mueller R.L."/>
            <person name="Sun C."/>
            <person name="Waterhouse R.M."/>
            <person name="Yan G."/>
            <person name="Tu Z.J."/>
            <person name="Fang X."/>
            <person name="James A.A."/>
        </authorList>
    </citation>
    <scope>NUCLEOTIDE SEQUENCE [LARGE SCALE GENOMIC DNA]</scope>
    <source>
        <strain evidence="9">Foshan</strain>
    </source>
</reference>
<evidence type="ECO:0000313" key="8">
    <source>
        <dbReference type="EnsemblMetazoa" id="AALFPA23_015526.P22589"/>
    </source>
</evidence>
<feature type="chain" id="PRO_5046764794" description="Chitin-binding type-2 domain-containing protein" evidence="6">
    <location>
        <begin position="24"/>
        <end position="314"/>
    </location>
</feature>
<dbReference type="SMART" id="SM00494">
    <property type="entry name" value="ChtBD2"/>
    <property type="match status" value="4"/>
</dbReference>
<dbReference type="PROSITE" id="PS50940">
    <property type="entry name" value="CHIT_BIND_II"/>
    <property type="match status" value="4"/>
</dbReference>
<keyword evidence="3" id="KW-0677">Repeat</keyword>
<feature type="domain" description="Chitin-binding type-2" evidence="7">
    <location>
        <begin position="25"/>
        <end position="82"/>
    </location>
</feature>
<keyword evidence="5" id="KW-0325">Glycoprotein</keyword>
<dbReference type="InterPro" id="IPR051940">
    <property type="entry name" value="Chitin_bind-dev_reg"/>
</dbReference>
<evidence type="ECO:0000256" key="5">
    <source>
        <dbReference type="ARBA" id="ARBA00023180"/>
    </source>
</evidence>
<dbReference type="InterPro" id="IPR002557">
    <property type="entry name" value="Chitin-bd_dom"/>
</dbReference>
<evidence type="ECO:0000256" key="3">
    <source>
        <dbReference type="ARBA" id="ARBA00022737"/>
    </source>
</evidence>
<evidence type="ECO:0000313" key="9">
    <source>
        <dbReference type="Proteomes" id="UP000069940"/>
    </source>
</evidence>
<feature type="domain" description="Chitin-binding type-2" evidence="7">
    <location>
        <begin position="91"/>
        <end position="149"/>
    </location>
</feature>
<dbReference type="InterPro" id="IPR036508">
    <property type="entry name" value="Chitin-bd_dom_sf"/>
</dbReference>
<dbReference type="PANTHER" id="PTHR23301:SF0">
    <property type="entry name" value="CHITIN-BINDING TYPE-2 DOMAIN-CONTAINING PROTEIN-RELATED"/>
    <property type="match status" value="1"/>
</dbReference>
<keyword evidence="4" id="KW-1015">Disulfide bond</keyword>
<name>A0ABM1Z6H6_AEDAL</name>
<dbReference type="RefSeq" id="XP_019539657.3">
    <property type="nucleotide sequence ID" value="XM_019684112.3"/>
</dbReference>
<evidence type="ECO:0000256" key="4">
    <source>
        <dbReference type="ARBA" id="ARBA00023157"/>
    </source>
</evidence>
<evidence type="ECO:0000259" key="7">
    <source>
        <dbReference type="PROSITE" id="PS50940"/>
    </source>
</evidence>
<dbReference type="Gene3D" id="2.170.140.10">
    <property type="entry name" value="Chitin binding domain"/>
    <property type="match status" value="4"/>
</dbReference>
<evidence type="ECO:0000256" key="6">
    <source>
        <dbReference type="SAM" id="SignalP"/>
    </source>
</evidence>
<keyword evidence="2 6" id="KW-0732">Signal</keyword>
<feature type="domain" description="Chitin-binding type-2" evidence="7">
    <location>
        <begin position="150"/>
        <end position="210"/>
    </location>
</feature>
<dbReference type="Pfam" id="PF01607">
    <property type="entry name" value="CBM_14"/>
    <property type="match status" value="4"/>
</dbReference>
<proteinExistence type="predicted"/>
<dbReference type="SUPFAM" id="SSF57625">
    <property type="entry name" value="Invertebrate chitin-binding proteins"/>
    <property type="match status" value="4"/>
</dbReference>